<dbReference type="Gene3D" id="2.130.10.10">
    <property type="entry name" value="YVTN repeat-like/Quinoprotein amine dehydrogenase"/>
    <property type="match status" value="1"/>
</dbReference>
<dbReference type="SUPFAM" id="SSF50998">
    <property type="entry name" value="Quinoprotein alcohol dehydrogenase-like"/>
    <property type="match status" value="1"/>
</dbReference>
<feature type="chain" id="PRO_5046796738" evidence="1">
    <location>
        <begin position="22"/>
        <end position="810"/>
    </location>
</feature>
<accession>A0ABX1S1P4</accession>
<reference evidence="2 3" key="1">
    <citation type="submission" date="2020-04" db="EMBL/GenBank/DDBJ databases">
        <title>A Flavivirga sp. nov.</title>
        <authorList>
            <person name="Sun X."/>
        </authorList>
    </citation>
    <scope>NUCLEOTIDE SEQUENCE [LARGE SCALE GENOMIC DNA]</scope>
    <source>
        <strain evidence="2 3">Y03</strain>
    </source>
</reference>
<dbReference type="Proteomes" id="UP000746690">
    <property type="component" value="Unassembled WGS sequence"/>
</dbReference>
<comment type="caution">
    <text evidence="2">The sequence shown here is derived from an EMBL/GenBank/DDBJ whole genome shotgun (WGS) entry which is preliminary data.</text>
</comment>
<evidence type="ECO:0000256" key="1">
    <source>
        <dbReference type="SAM" id="SignalP"/>
    </source>
</evidence>
<keyword evidence="1" id="KW-0732">Signal</keyword>
<dbReference type="InterPro" id="IPR015943">
    <property type="entry name" value="WD40/YVTN_repeat-like_dom_sf"/>
</dbReference>
<gene>
    <name evidence="2" type="ORF">HHX25_19810</name>
</gene>
<name>A0ABX1S1P4_9FLAO</name>
<evidence type="ECO:0000313" key="2">
    <source>
        <dbReference type="EMBL" id="NMH89762.1"/>
    </source>
</evidence>
<evidence type="ECO:0000313" key="3">
    <source>
        <dbReference type="Proteomes" id="UP000746690"/>
    </source>
</evidence>
<proteinExistence type="predicted"/>
<feature type="signal peptide" evidence="1">
    <location>
        <begin position="1"/>
        <end position="21"/>
    </location>
</feature>
<keyword evidence="3" id="KW-1185">Reference proteome</keyword>
<dbReference type="InterPro" id="IPR011047">
    <property type="entry name" value="Quinoprotein_ADH-like_sf"/>
</dbReference>
<protein>
    <submittedName>
        <fullName evidence="2">Ribonuclease HII</fullName>
    </submittedName>
</protein>
<dbReference type="EMBL" id="JABBHF010000015">
    <property type="protein sequence ID" value="NMH89762.1"/>
    <property type="molecule type" value="Genomic_DNA"/>
</dbReference>
<sequence length="810" mass="92298">MRVICSSLLLILLFNCSNTQKSPSKLIDFVPNNTSMVLKTSNLESLKSSINNSDFLQKFSKTHSYKNLENTLDHLAYLKPVNDILICFSKNSKDSLQYSIITKYHQQLFETDSLPNYVEETLSYKNKKITRSTLNNNTFYSAIADSIFFASSSKSAVDDFFTSKTKDPELEKIYNITGDDKTFSAIIAPDNTFLKSFFIEDSISFKTFTNYIGTDISINQDEILFNGITKAVDSSESFINIFKNTTPQENQTHHITPSNSDGYMSFTFNDYKTFEINLAKFNSKDSIAHSTILFNDIVEIGVIYQGKDHAIALNSTDIIATKDALLSEQNKLGLYRGIDIFSFSRPQLFTKTFAPLISFNNANRYCILDDFFVFAGNTEILQNIIANYQNKTTLNEKTYFQDIKKHLSDASSLMHVIDPVSLKAVINKNLKDNSDYNIKGYNASALQFIYETNFAHVNGIIKKSKSRALQNSVSEELNIKLDTDLLTNPQFVKNHITKQKEIVVQDINNHLYLISNKGKILWKKQVQGPIIGTIEQIDIYKNGRLQLTFATPNRVYVIDRNGNNVGPFPIKFNSAITQPLAVYDYDKNKNYRLLITQSKNVSMYNVKAQTVSGFTFKSANNTIICQPRHFRIGSKDYIVFKTQNKLYILDRTGKTRVKPKTSSSYSNQPIFLYNNLFTTTTSDGNLITIDSKGHTSIKNLNLSEKHYLETSSKTLVVLDENKLSIKNKTVEIDYGDYSMPHLFYINDKIYVAITDMQSQKIYLYDSQTKLLPNFPVYGNSPIILDNIDKDKNLEFVSKGENNSIILYQIN</sequence>
<organism evidence="2 3">
    <name type="scientific">Flavivirga algicola</name>
    <dbReference type="NCBI Taxonomy" id="2729136"/>
    <lineage>
        <taxon>Bacteria</taxon>
        <taxon>Pseudomonadati</taxon>
        <taxon>Bacteroidota</taxon>
        <taxon>Flavobacteriia</taxon>
        <taxon>Flavobacteriales</taxon>
        <taxon>Flavobacteriaceae</taxon>
        <taxon>Flavivirga</taxon>
    </lineage>
</organism>